<evidence type="ECO:0000313" key="6">
    <source>
        <dbReference type="Proteomes" id="UP000182125"/>
    </source>
</evidence>
<dbReference type="EMBL" id="LIXN01000002">
    <property type="protein sequence ID" value="KQH83223.1"/>
    <property type="molecule type" value="Genomic_DNA"/>
</dbReference>
<dbReference type="EMBL" id="CP015105">
    <property type="protein sequence ID" value="ASJ13370.1"/>
    <property type="molecule type" value="Genomic_DNA"/>
</dbReference>
<dbReference type="Proteomes" id="UP000051862">
    <property type="component" value="Unassembled WGS sequence"/>
</dbReference>
<accession>A0A0Q2MTY1</accession>
<name>A0A0Q2MTY1_9EURY</name>
<organism evidence="3 5">
    <name type="scientific">Thermococcus thioreducens</name>
    <dbReference type="NCBI Taxonomy" id="277988"/>
    <lineage>
        <taxon>Archaea</taxon>
        <taxon>Methanobacteriati</taxon>
        <taxon>Methanobacteriota</taxon>
        <taxon>Thermococci</taxon>
        <taxon>Thermococcales</taxon>
        <taxon>Thermococcaceae</taxon>
        <taxon>Thermococcus</taxon>
    </lineage>
</organism>
<evidence type="ECO:0000313" key="4">
    <source>
        <dbReference type="EMBL" id="SEW23382.1"/>
    </source>
</evidence>
<proteinExistence type="predicted"/>
<evidence type="ECO:0008006" key="8">
    <source>
        <dbReference type="Google" id="ProtNLM"/>
    </source>
</evidence>
<evidence type="ECO:0000313" key="2">
    <source>
        <dbReference type="EMBL" id="ASJ13370.1"/>
    </source>
</evidence>
<reference evidence="3 5" key="1">
    <citation type="submission" date="2015-08" db="EMBL/GenBank/DDBJ databases">
        <title>Thermococcus thioreducens DSM 14981 genome sequencing.</title>
        <authorList>
            <person name="Hong S.-J."/>
            <person name="Kim M.-C."/>
            <person name="Shin J.-H."/>
        </authorList>
    </citation>
    <scope>NUCLEOTIDE SEQUENCE [LARGE SCALE GENOMIC DNA]</scope>
    <source>
        <strain evidence="3 5">DSM 14981</strain>
    </source>
</reference>
<dbReference type="AlphaFoldDB" id="A0A0Q2MTY1"/>
<dbReference type="KEGG" id="ttd:A3L14_10980"/>
<keyword evidence="7" id="KW-1185">Reference proteome</keyword>
<gene>
    <name evidence="2" type="ORF">A3L14_10980</name>
    <name evidence="3" type="ORF">AMR53_00630</name>
    <name evidence="4" type="ORF">SAMN05216170_2304</name>
</gene>
<dbReference type="STRING" id="277988.SAMN05216170_2304"/>
<dbReference type="Proteomes" id="UP000182125">
    <property type="component" value="Unassembled WGS sequence"/>
</dbReference>
<evidence type="ECO:0000313" key="5">
    <source>
        <dbReference type="Proteomes" id="UP000051862"/>
    </source>
</evidence>
<dbReference type="Proteomes" id="UP000250136">
    <property type="component" value="Chromosome"/>
</dbReference>
<reference evidence="2 7" key="2">
    <citation type="submission" date="2016-04" db="EMBL/GenBank/DDBJ databases">
        <title>Complete genome sequence of Thermococcus thioreducens type strain OGL-20P.</title>
        <authorList>
            <person name="Oger P.M."/>
        </authorList>
    </citation>
    <scope>NUCLEOTIDE SEQUENCE [LARGE SCALE GENOMIC DNA]</scope>
    <source>
        <strain evidence="2 7">OGL-20P</strain>
    </source>
</reference>
<sequence>MRKIAAFLIFLLAGAMVPAGIVKAEVTPVATFQVVAGQPWTKEIPGAIVNWTGEFDWNGKGWEATFSVYFTETGYQHGVSATENGFVDSDGKYIWIITNLQTQDNPETKELGLMESWHDLTVKFIDPLTGKVIIDNDFNGETYTLRVGDNIDVSGELPDSNGYEKTVLELKDIKTGLFGSKAVLVLHHITAVSGTVEVYPNPGYPPGTELGPGSENQTNEEPKIPPLNLSTPTAMIVVGENAAGTDVAAGAKVGIAVQKWIDIIKEKTGDVVIPGLGGLGAKLATLPSKNLNADAMLDTEVSDPGKIGMIVYSVGGPAANQYSAMLNNRTDLPVRFVKENDRWYLVSKYGDRWSGSYGVIMIIPAIRNVDEFKESLMKGNIKIADVLVAGLDRWGTYAACDLLKGEFLKPVKGIQPDKDLMSIVQLQAQVLAMFADPFSIFEIGFDPTKVPITAIIVDKDERIVKVFVG</sequence>
<evidence type="ECO:0000313" key="7">
    <source>
        <dbReference type="Proteomes" id="UP000250136"/>
    </source>
</evidence>
<dbReference type="PATRIC" id="fig|277988.4.peg.137"/>
<evidence type="ECO:0000256" key="1">
    <source>
        <dbReference type="SAM" id="MobiDB-lite"/>
    </source>
</evidence>
<evidence type="ECO:0000313" key="3">
    <source>
        <dbReference type="EMBL" id="KQH83223.1"/>
    </source>
</evidence>
<reference evidence="4 6" key="3">
    <citation type="submission" date="2016-10" db="EMBL/GenBank/DDBJ databases">
        <authorList>
            <person name="de Groot N.N."/>
        </authorList>
    </citation>
    <scope>NUCLEOTIDE SEQUENCE [LARGE SCALE GENOMIC DNA]</scope>
    <source>
        <strain evidence="4 6">OGL-20</strain>
    </source>
</reference>
<feature type="region of interest" description="Disordered" evidence="1">
    <location>
        <begin position="200"/>
        <end position="227"/>
    </location>
</feature>
<protein>
    <recommendedName>
        <fullName evidence="8">S-layer protein C-terminal domain-containing protein</fullName>
    </recommendedName>
</protein>
<dbReference type="EMBL" id="FOIW01000003">
    <property type="protein sequence ID" value="SEW23382.1"/>
    <property type="molecule type" value="Genomic_DNA"/>
</dbReference>